<accession>A0A7R9CEZ0</accession>
<proteinExistence type="predicted"/>
<gene>
    <name evidence="1" type="ORF">TCEB3V08_LOCUS2007</name>
</gene>
<organism evidence="1">
    <name type="scientific">Timema cristinae</name>
    <name type="common">Walking stick</name>
    <dbReference type="NCBI Taxonomy" id="61476"/>
    <lineage>
        <taxon>Eukaryota</taxon>
        <taxon>Metazoa</taxon>
        <taxon>Ecdysozoa</taxon>
        <taxon>Arthropoda</taxon>
        <taxon>Hexapoda</taxon>
        <taxon>Insecta</taxon>
        <taxon>Pterygota</taxon>
        <taxon>Neoptera</taxon>
        <taxon>Polyneoptera</taxon>
        <taxon>Phasmatodea</taxon>
        <taxon>Timematodea</taxon>
        <taxon>Timematoidea</taxon>
        <taxon>Timematidae</taxon>
        <taxon>Timema</taxon>
    </lineage>
</organism>
<dbReference type="EMBL" id="OC316869">
    <property type="protein sequence ID" value="CAD7394062.1"/>
    <property type="molecule type" value="Genomic_DNA"/>
</dbReference>
<reference evidence="1" key="1">
    <citation type="submission" date="2020-11" db="EMBL/GenBank/DDBJ databases">
        <authorList>
            <person name="Tran Van P."/>
        </authorList>
    </citation>
    <scope>NUCLEOTIDE SEQUENCE</scope>
</reference>
<protein>
    <submittedName>
        <fullName evidence="1">Uncharacterized protein</fullName>
    </submittedName>
</protein>
<sequence length="118" mass="13862">MLLVRAHNIFYHKKVCFVLIISRPLEILSVKKKLVGNLLSLQSFGEFMFVIEEKGGSREDLMRRGQQGELFYRCVRDLARRREVLYRGASSRLIIWDSEEVHLGRRVEGWGRNLNLTL</sequence>
<evidence type="ECO:0000313" key="1">
    <source>
        <dbReference type="EMBL" id="CAD7394062.1"/>
    </source>
</evidence>
<dbReference type="AlphaFoldDB" id="A0A7R9CEZ0"/>
<name>A0A7R9CEZ0_TIMCR</name>